<dbReference type="EMBL" id="MU866099">
    <property type="protein sequence ID" value="KAK4180395.1"/>
    <property type="molecule type" value="Genomic_DNA"/>
</dbReference>
<reference evidence="2" key="1">
    <citation type="journal article" date="2023" name="Mol. Phylogenet. Evol.">
        <title>Genome-scale phylogeny and comparative genomics of the fungal order Sordariales.</title>
        <authorList>
            <person name="Hensen N."/>
            <person name="Bonometti L."/>
            <person name="Westerberg I."/>
            <person name="Brannstrom I.O."/>
            <person name="Guillou S."/>
            <person name="Cros-Aarteil S."/>
            <person name="Calhoun S."/>
            <person name="Haridas S."/>
            <person name="Kuo A."/>
            <person name="Mondo S."/>
            <person name="Pangilinan J."/>
            <person name="Riley R."/>
            <person name="LaButti K."/>
            <person name="Andreopoulos B."/>
            <person name="Lipzen A."/>
            <person name="Chen C."/>
            <person name="Yan M."/>
            <person name="Daum C."/>
            <person name="Ng V."/>
            <person name="Clum A."/>
            <person name="Steindorff A."/>
            <person name="Ohm R.A."/>
            <person name="Martin F."/>
            <person name="Silar P."/>
            <person name="Natvig D.O."/>
            <person name="Lalanne C."/>
            <person name="Gautier V."/>
            <person name="Ament-Velasquez S.L."/>
            <person name="Kruys A."/>
            <person name="Hutchinson M.I."/>
            <person name="Powell A.J."/>
            <person name="Barry K."/>
            <person name="Miller A.N."/>
            <person name="Grigoriev I.V."/>
            <person name="Debuchy R."/>
            <person name="Gladieux P."/>
            <person name="Hiltunen Thoren M."/>
            <person name="Johannesson H."/>
        </authorList>
    </citation>
    <scope>NUCLEOTIDE SEQUENCE</scope>
    <source>
        <strain evidence="2">CBS 892.96</strain>
    </source>
</reference>
<feature type="compositionally biased region" description="Polar residues" evidence="1">
    <location>
        <begin position="148"/>
        <end position="168"/>
    </location>
</feature>
<sequence length="199" mass="21904">MDGKSSYSFPAPHFCHETVSYLNGNTDILKKLGVAKADALKQAQKSTNSRYQHLQKFSRHLYANATNPVSVMRAQSRPNEKLQPNIDPNSELTVHSILSRPISLAADNTSIYRGTTATTPYTPPSATTAIRSTPRLVYHHPRRCRQAPQPQHPQSQTYTTSYPCSLTHPNPNPNPPPKPPNQAQQSPPEPPPKTPGLAG</sequence>
<feature type="region of interest" description="Disordered" evidence="1">
    <location>
        <begin position="142"/>
        <end position="199"/>
    </location>
</feature>
<evidence type="ECO:0000313" key="3">
    <source>
        <dbReference type="Proteomes" id="UP001302321"/>
    </source>
</evidence>
<gene>
    <name evidence="2" type="ORF">QBC36DRAFT_375100</name>
</gene>
<feature type="compositionally biased region" description="Pro residues" evidence="1">
    <location>
        <begin position="187"/>
        <end position="199"/>
    </location>
</feature>
<evidence type="ECO:0000313" key="2">
    <source>
        <dbReference type="EMBL" id="KAK4180395.1"/>
    </source>
</evidence>
<evidence type="ECO:0000256" key="1">
    <source>
        <dbReference type="SAM" id="MobiDB-lite"/>
    </source>
</evidence>
<proteinExistence type="predicted"/>
<accession>A0AAN6WF52</accession>
<feature type="compositionally biased region" description="Pro residues" evidence="1">
    <location>
        <begin position="170"/>
        <end position="180"/>
    </location>
</feature>
<dbReference type="AlphaFoldDB" id="A0AAN6WF52"/>
<organism evidence="2 3">
    <name type="scientific">Triangularia setosa</name>
    <dbReference type="NCBI Taxonomy" id="2587417"/>
    <lineage>
        <taxon>Eukaryota</taxon>
        <taxon>Fungi</taxon>
        <taxon>Dikarya</taxon>
        <taxon>Ascomycota</taxon>
        <taxon>Pezizomycotina</taxon>
        <taxon>Sordariomycetes</taxon>
        <taxon>Sordariomycetidae</taxon>
        <taxon>Sordariales</taxon>
        <taxon>Podosporaceae</taxon>
        <taxon>Triangularia</taxon>
    </lineage>
</organism>
<dbReference type="Proteomes" id="UP001302321">
    <property type="component" value="Unassembled WGS sequence"/>
</dbReference>
<keyword evidence="3" id="KW-1185">Reference proteome</keyword>
<protein>
    <submittedName>
        <fullName evidence="2">Uncharacterized protein</fullName>
    </submittedName>
</protein>
<reference evidence="2" key="2">
    <citation type="submission" date="2023-05" db="EMBL/GenBank/DDBJ databases">
        <authorList>
            <consortium name="Lawrence Berkeley National Laboratory"/>
            <person name="Steindorff A."/>
            <person name="Hensen N."/>
            <person name="Bonometti L."/>
            <person name="Westerberg I."/>
            <person name="Brannstrom I.O."/>
            <person name="Guillou S."/>
            <person name="Cros-Aarteil S."/>
            <person name="Calhoun S."/>
            <person name="Haridas S."/>
            <person name="Kuo A."/>
            <person name="Mondo S."/>
            <person name="Pangilinan J."/>
            <person name="Riley R."/>
            <person name="Labutti K."/>
            <person name="Andreopoulos B."/>
            <person name="Lipzen A."/>
            <person name="Chen C."/>
            <person name="Yanf M."/>
            <person name="Daum C."/>
            <person name="Ng V."/>
            <person name="Clum A."/>
            <person name="Ohm R."/>
            <person name="Martin F."/>
            <person name="Silar P."/>
            <person name="Natvig D."/>
            <person name="Lalanne C."/>
            <person name="Gautier V."/>
            <person name="Ament-Velasquez S.L."/>
            <person name="Kruys A."/>
            <person name="Hutchinson M.I."/>
            <person name="Powell A.J."/>
            <person name="Barry K."/>
            <person name="Miller A.N."/>
            <person name="Grigoriev I.V."/>
            <person name="Debuchy R."/>
            <person name="Gladieux P."/>
            <person name="Thoren M.H."/>
            <person name="Johannesson H."/>
        </authorList>
    </citation>
    <scope>NUCLEOTIDE SEQUENCE</scope>
    <source>
        <strain evidence="2">CBS 892.96</strain>
    </source>
</reference>
<comment type="caution">
    <text evidence="2">The sequence shown here is derived from an EMBL/GenBank/DDBJ whole genome shotgun (WGS) entry which is preliminary data.</text>
</comment>
<name>A0AAN6WF52_9PEZI</name>